<accession>A0A1V4K376</accession>
<evidence type="ECO:0000313" key="2">
    <source>
        <dbReference type="Proteomes" id="UP000190648"/>
    </source>
</evidence>
<comment type="caution">
    <text evidence="1">The sequence shown here is derived from an EMBL/GenBank/DDBJ whole genome shotgun (WGS) entry which is preliminary data.</text>
</comment>
<dbReference type="EMBL" id="LSYS01005191">
    <property type="protein sequence ID" value="OPJ78327.1"/>
    <property type="molecule type" value="Genomic_DNA"/>
</dbReference>
<reference evidence="1 2" key="1">
    <citation type="submission" date="2016-02" db="EMBL/GenBank/DDBJ databases">
        <title>Band-tailed pigeon sequencing and assembly.</title>
        <authorList>
            <person name="Soares A.E."/>
            <person name="Novak B.J."/>
            <person name="Rice E.S."/>
            <person name="O'Connell B."/>
            <person name="Chang D."/>
            <person name="Weber S."/>
            <person name="Shapiro B."/>
        </authorList>
    </citation>
    <scope>NUCLEOTIDE SEQUENCE [LARGE SCALE GENOMIC DNA]</scope>
    <source>
        <strain evidence="1">BTP2013</strain>
        <tissue evidence="1">Blood</tissue>
    </source>
</reference>
<name>A0A1V4K376_PATFA</name>
<evidence type="ECO:0000313" key="1">
    <source>
        <dbReference type="EMBL" id="OPJ78327.1"/>
    </source>
</evidence>
<dbReference type="AlphaFoldDB" id="A0A1V4K376"/>
<sequence length="89" mass="9726">MPTRQATLLVQTGNHPGFSTSVQETDLICINICPILVQGSLSCEAPMTEAAKLLLSWVCALQLEALALHITLINRSRADLPYAPQKMHQ</sequence>
<proteinExistence type="predicted"/>
<dbReference type="Proteomes" id="UP000190648">
    <property type="component" value="Unassembled WGS sequence"/>
</dbReference>
<gene>
    <name evidence="1" type="ORF">AV530_015273</name>
</gene>
<organism evidence="1 2">
    <name type="scientific">Patagioenas fasciata monilis</name>
    <dbReference type="NCBI Taxonomy" id="372326"/>
    <lineage>
        <taxon>Eukaryota</taxon>
        <taxon>Metazoa</taxon>
        <taxon>Chordata</taxon>
        <taxon>Craniata</taxon>
        <taxon>Vertebrata</taxon>
        <taxon>Euteleostomi</taxon>
        <taxon>Archelosauria</taxon>
        <taxon>Archosauria</taxon>
        <taxon>Dinosauria</taxon>
        <taxon>Saurischia</taxon>
        <taxon>Theropoda</taxon>
        <taxon>Coelurosauria</taxon>
        <taxon>Aves</taxon>
        <taxon>Neognathae</taxon>
        <taxon>Neoaves</taxon>
        <taxon>Columbimorphae</taxon>
        <taxon>Columbiformes</taxon>
        <taxon>Columbidae</taxon>
        <taxon>Patagioenas</taxon>
    </lineage>
</organism>
<keyword evidence="2" id="KW-1185">Reference proteome</keyword>
<protein>
    <submittedName>
        <fullName evidence="1">Uncharacterized protein</fullName>
    </submittedName>
</protein>